<dbReference type="RefSeq" id="WP_127887298.1">
    <property type="nucleotide sequence ID" value="NZ_CP028137.1"/>
</dbReference>
<dbReference type="KEGG" id="rfs:C1I64_11565"/>
<accession>A0A3T0T1W0</accession>
<dbReference type="Proteomes" id="UP000285317">
    <property type="component" value="Chromosome"/>
</dbReference>
<name>A0A3T0T1W0_9MICO</name>
<protein>
    <recommendedName>
        <fullName evidence="3">XRE family transcriptional regulator</fullName>
    </recommendedName>
</protein>
<organism evidence="1 2">
    <name type="scientific">Rathayibacter festucae DSM 15932</name>
    <dbReference type="NCBI Taxonomy" id="1328866"/>
    <lineage>
        <taxon>Bacteria</taxon>
        <taxon>Bacillati</taxon>
        <taxon>Actinomycetota</taxon>
        <taxon>Actinomycetes</taxon>
        <taxon>Micrococcales</taxon>
        <taxon>Microbacteriaceae</taxon>
        <taxon>Rathayibacter</taxon>
    </lineage>
</organism>
<evidence type="ECO:0000313" key="2">
    <source>
        <dbReference type="Proteomes" id="UP000285317"/>
    </source>
</evidence>
<dbReference type="EMBL" id="CP028137">
    <property type="protein sequence ID" value="AZZ52614.1"/>
    <property type="molecule type" value="Genomic_DNA"/>
</dbReference>
<gene>
    <name evidence="1" type="ORF">C1I64_11565</name>
</gene>
<reference evidence="1 2" key="1">
    <citation type="submission" date="2018-03" db="EMBL/GenBank/DDBJ databases">
        <title>Bacteriophage NCPPB3778 and a type I-E CRISPR drive the evolution of the US Biological Select Agent, Rathayibacter toxicus.</title>
        <authorList>
            <person name="Davis E.W.II."/>
            <person name="Tabima J.F."/>
            <person name="Weisberg A.J."/>
            <person name="Dantas Lopes L."/>
            <person name="Wiseman M.S."/>
            <person name="Wiseman M.S."/>
            <person name="Pupko T."/>
            <person name="Belcher M.S."/>
            <person name="Sechler A.J."/>
            <person name="Tancos M.A."/>
            <person name="Schroeder B.K."/>
            <person name="Murray T.D."/>
            <person name="Luster D.G."/>
            <person name="Schneider W.L."/>
            <person name="Rogers E."/>
            <person name="Andreote F.D."/>
            <person name="Grunwald N.J."/>
            <person name="Putnam M.L."/>
            <person name="Chang J.H."/>
        </authorList>
    </citation>
    <scope>NUCLEOTIDE SEQUENCE [LARGE SCALE GENOMIC DNA]</scope>
    <source>
        <strain evidence="1 2">DSM 15932</strain>
    </source>
</reference>
<evidence type="ECO:0000313" key="1">
    <source>
        <dbReference type="EMBL" id="AZZ52614.1"/>
    </source>
</evidence>
<dbReference type="AlphaFoldDB" id="A0A3T0T1W0"/>
<sequence>MTPAEIVGAPDGPGRSLRKLRRLAGVALCDAAHAVGVCVPSLHRAEDGDCRLLTVREVFVLSKLYADALKAGGAR</sequence>
<evidence type="ECO:0008006" key="3">
    <source>
        <dbReference type="Google" id="ProtNLM"/>
    </source>
</evidence>
<proteinExistence type="predicted"/>